<organism evidence="4 5">
    <name type="scientific">Trichomonascus ciferrii</name>
    <dbReference type="NCBI Taxonomy" id="44093"/>
    <lineage>
        <taxon>Eukaryota</taxon>
        <taxon>Fungi</taxon>
        <taxon>Dikarya</taxon>
        <taxon>Ascomycota</taxon>
        <taxon>Saccharomycotina</taxon>
        <taxon>Dipodascomycetes</taxon>
        <taxon>Dipodascales</taxon>
        <taxon>Trichomonascaceae</taxon>
        <taxon>Trichomonascus</taxon>
        <taxon>Trichomonascus ciferrii complex</taxon>
    </lineage>
</organism>
<keyword evidence="2" id="KW-0812">Transmembrane</keyword>
<dbReference type="InterPro" id="IPR036259">
    <property type="entry name" value="MFS_trans_sf"/>
</dbReference>
<evidence type="ECO:0000256" key="2">
    <source>
        <dbReference type="SAM" id="Phobius"/>
    </source>
</evidence>
<protein>
    <recommendedName>
        <fullName evidence="3">Major facilitator superfamily (MFS) profile domain-containing protein</fullName>
    </recommendedName>
</protein>
<keyword evidence="5" id="KW-1185">Reference proteome</keyword>
<feature type="transmembrane region" description="Helical" evidence="2">
    <location>
        <begin position="253"/>
        <end position="274"/>
    </location>
</feature>
<dbReference type="Proteomes" id="UP000761534">
    <property type="component" value="Unassembled WGS sequence"/>
</dbReference>
<dbReference type="PANTHER" id="PTHR23520:SF2">
    <property type="entry name" value="ABR173CP"/>
    <property type="match status" value="1"/>
</dbReference>
<feature type="transmembrane region" description="Helical" evidence="2">
    <location>
        <begin position="54"/>
        <end position="72"/>
    </location>
</feature>
<comment type="subcellular location">
    <subcellularLocation>
        <location evidence="1">Membrane</location>
        <topology evidence="1">Multi-pass membrane protein</topology>
    </subcellularLocation>
</comment>
<dbReference type="Pfam" id="PF07690">
    <property type="entry name" value="MFS_1"/>
    <property type="match status" value="1"/>
</dbReference>
<feature type="transmembrane region" description="Helical" evidence="2">
    <location>
        <begin position="148"/>
        <end position="170"/>
    </location>
</feature>
<feature type="domain" description="Major facilitator superfamily (MFS) profile" evidence="3">
    <location>
        <begin position="18"/>
        <end position="427"/>
    </location>
</feature>
<name>A0A642V9Y3_9ASCO</name>
<dbReference type="SUPFAM" id="SSF103473">
    <property type="entry name" value="MFS general substrate transporter"/>
    <property type="match status" value="1"/>
</dbReference>
<evidence type="ECO:0000313" key="5">
    <source>
        <dbReference type="Proteomes" id="UP000761534"/>
    </source>
</evidence>
<keyword evidence="2" id="KW-1133">Transmembrane helix</keyword>
<dbReference type="EMBL" id="SWFS01000093">
    <property type="protein sequence ID" value="KAA8916593.1"/>
    <property type="molecule type" value="Genomic_DNA"/>
</dbReference>
<evidence type="ECO:0000256" key="1">
    <source>
        <dbReference type="ARBA" id="ARBA00004141"/>
    </source>
</evidence>
<comment type="caution">
    <text evidence="4">The sequence shown here is derived from an EMBL/GenBank/DDBJ whole genome shotgun (WGS) entry which is preliminary data.</text>
</comment>
<feature type="transmembrane region" description="Helical" evidence="2">
    <location>
        <begin position="84"/>
        <end position="117"/>
    </location>
</feature>
<dbReference type="Gene3D" id="1.20.1250.20">
    <property type="entry name" value="MFS general substrate transporter like domains"/>
    <property type="match status" value="1"/>
</dbReference>
<dbReference type="PANTHER" id="PTHR23520">
    <property type="entry name" value="TRANSPORTER, PUTATIVE (AFU_ORTHOLOGUE AFUA_3G04000)-RELATED"/>
    <property type="match status" value="1"/>
</dbReference>
<dbReference type="GO" id="GO:0000329">
    <property type="term" value="C:fungal-type vacuole membrane"/>
    <property type="evidence" value="ECO:0007669"/>
    <property type="project" value="TreeGrafter"/>
</dbReference>
<dbReference type="PROSITE" id="PS50850">
    <property type="entry name" value="MFS"/>
    <property type="match status" value="1"/>
</dbReference>
<gene>
    <name evidence="4" type="ORF">TRICI_001219</name>
</gene>
<dbReference type="OrthoDB" id="10027823at2759"/>
<keyword evidence="2" id="KW-0472">Membrane</keyword>
<dbReference type="AlphaFoldDB" id="A0A642V9Y3"/>
<feature type="transmembrane region" description="Helical" evidence="2">
    <location>
        <begin position="400"/>
        <end position="423"/>
    </location>
</feature>
<dbReference type="InterPro" id="IPR011701">
    <property type="entry name" value="MFS"/>
</dbReference>
<dbReference type="VEuPathDB" id="FungiDB:TRICI_001219"/>
<feature type="transmembrane region" description="Helical" evidence="2">
    <location>
        <begin position="30"/>
        <end position="48"/>
    </location>
</feature>
<evidence type="ECO:0000313" key="4">
    <source>
        <dbReference type="EMBL" id="KAA8916593.1"/>
    </source>
</evidence>
<dbReference type="GO" id="GO:0022857">
    <property type="term" value="F:transmembrane transporter activity"/>
    <property type="evidence" value="ECO:0007669"/>
    <property type="project" value="InterPro"/>
</dbReference>
<dbReference type="InterPro" id="IPR020846">
    <property type="entry name" value="MFS_dom"/>
</dbReference>
<evidence type="ECO:0000259" key="3">
    <source>
        <dbReference type="PROSITE" id="PS50850"/>
    </source>
</evidence>
<sequence>MNWKTEIGIRALGEAHYDVYILMAQRVLRMAAYGITTLILALFFEQLGVSEAGIGYFMTLTLIGDVVLSYIVTFYADMMGRRHVLMWSCLAMAVSGAIFAISSNYWILLAAAVIGVISPSGDETGPFKSVEESTLAHLTTYDDRSDIFAWYGVMGTAGSALGSLGGGFVIDYLQNHMTKLEAYRWVFWIYTILSVLKFLLNCCLSSKCEENNTADDEREALIQRRHSEGEEDNHKTYGGLSKETLKTVTKLCILFGIDSIGGGFMPNSWVVVYFSRKFGIAERELGSILFSTTLVGSFSVILSSSVYKRCGPIWAMVLTHLPAAIAQILIPIPGQLPPAIVFLLIRAATTVMDVVPRQVFLASVVKPDERTKVMGIVNVVKTLARSIGPTFTGHLAQVGLLWLAFVIGGGLETVHDFGLLAFFSHLRHVR</sequence>
<feature type="transmembrane region" description="Helical" evidence="2">
    <location>
        <begin position="339"/>
        <end position="360"/>
    </location>
</feature>
<proteinExistence type="predicted"/>
<accession>A0A642V9Y3</accession>
<feature type="transmembrane region" description="Helical" evidence="2">
    <location>
        <begin position="286"/>
        <end position="307"/>
    </location>
</feature>
<reference evidence="4" key="1">
    <citation type="journal article" date="2019" name="G3 (Bethesda)">
        <title>Genome Assemblies of Two Rare Opportunistic Yeast Pathogens: Diutina rugosa (syn. Candida rugosa) and Trichomonascus ciferrii (syn. Candida ciferrii).</title>
        <authorList>
            <person name="Mixao V."/>
            <person name="Saus E."/>
            <person name="Hansen A.P."/>
            <person name="Lass-Florl C."/>
            <person name="Gabaldon T."/>
        </authorList>
    </citation>
    <scope>NUCLEOTIDE SEQUENCE</scope>
    <source>
        <strain evidence="4">CBS 4856</strain>
    </source>
</reference>